<sequence>VGRTGAGKSSVIAALFRMTEPEGCVLIDGVDTKSIGLHDLRRVISIIPQDPVIFTGSVRKNLDPFDEHSDDKLWAALEEVQLKELIVQLPGHLDGMVTEGGSNLSVGQRQLVCLARAILRDNKILVLDEATANVDHKTDYLIQNTIRNKFNDCTVITIAHRLNTIIDSDKVIVLDAGEIVECGMPYELLGNSEGLFSKLVRQTGKNMSLKLRQMAKESYCDKFGVNLKEKGSEDNDYDSQ</sequence>
<dbReference type="GO" id="GO:0016887">
    <property type="term" value="F:ATP hydrolysis activity"/>
    <property type="evidence" value="ECO:0007669"/>
    <property type="project" value="InterPro"/>
</dbReference>
<keyword evidence="4" id="KW-0812">Transmembrane</keyword>
<evidence type="ECO:0000256" key="4">
    <source>
        <dbReference type="ARBA" id="ARBA00022692"/>
    </source>
</evidence>
<name>A0A7R9LMY1_9ACAR</name>
<keyword evidence="7" id="KW-1133">Transmembrane helix</keyword>
<accession>A0A7R9LMY1</accession>
<dbReference type="PROSITE" id="PS50893">
    <property type="entry name" value="ABC_TRANSPORTER_2"/>
    <property type="match status" value="1"/>
</dbReference>
<dbReference type="EMBL" id="OC916553">
    <property type="protein sequence ID" value="CAD7644584.1"/>
    <property type="molecule type" value="Genomic_DNA"/>
</dbReference>
<keyword evidence="8" id="KW-0472">Membrane</keyword>
<dbReference type="OrthoDB" id="6426245at2759"/>
<dbReference type="CDD" id="cd03244">
    <property type="entry name" value="ABCC_MRP_domain2"/>
    <property type="match status" value="1"/>
</dbReference>
<keyword evidence="3" id="KW-0813">Transport</keyword>
<comment type="similarity">
    <text evidence="2">Belongs to the ABC transporter superfamily. ABCC family. Conjugate transporter (TC 3.A.1.208) subfamily.</text>
</comment>
<protein>
    <recommendedName>
        <fullName evidence="9">ABC transporter domain-containing protein</fullName>
    </recommendedName>
</protein>
<dbReference type="EMBL" id="CAJPVJ010001728">
    <property type="protein sequence ID" value="CAG2165211.1"/>
    <property type="molecule type" value="Genomic_DNA"/>
</dbReference>
<evidence type="ECO:0000256" key="3">
    <source>
        <dbReference type="ARBA" id="ARBA00022448"/>
    </source>
</evidence>
<dbReference type="FunFam" id="3.40.50.300:FF:000163">
    <property type="entry name" value="Multidrug resistance-associated protein member 4"/>
    <property type="match status" value="1"/>
</dbReference>
<comment type="subcellular location">
    <subcellularLocation>
        <location evidence="1">Membrane</location>
        <topology evidence="1">Multi-pass membrane protein</topology>
    </subcellularLocation>
</comment>
<dbReference type="SMART" id="SM00382">
    <property type="entry name" value="AAA"/>
    <property type="match status" value="1"/>
</dbReference>
<evidence type="ECO:0000256" key="1">
    <source>
        <dbReference type="ARBA" id="ARBA00004141"/>
    </source>
</evidence>
<dbReference type="InterPro" id="IPR017871">
    <property type="entry name" value="ABC_transporter-like_CS"/>
</dbReference>
<dbReference type="Pfam" id="PF00005">
    <property type="entry name" value="ABC_tran"/>
    <property type="match status" value="1"/>
</dbReference>
<dbReference type="SUPFAM" id="SSF52540">
    <property type="entry name" value="P-loop containing nucleoside triphosphate hydrolases"/>
    <property type="match status" value="1"/>
</dbReference>
<evidence type="ECO:0000256" key="8">
    <source>
        <dbReference type="ARBA" id="ARBA00023136"/>
    </source>
</evidence>
<evidence type="ECO:0000313" key="10">
    <source>
        <dbReference type="EMBL" id="CAD7644584.1"/>
    </source>
</evidence>
<keyword evidence="5" id="KW-0547">Nucleotide-binding</keyword>
<organism evidence="10">
    <name type="scientific">Oppiella nova</name>
    <dbReference type="NCBI Taxonomy" id="334625"/>
    <lineage>
        <taxon>Eukaryota</taxon>
        <taxon>Metazoa</taxon>
        <taxon>Ecdysozoa</taxon>
        <taxon>Arthropoda</taxon>
        <taxon>Chelicerata</taxon>
        <taxon>Arachnida</taxon>
        <taxon>Acari</taxon>
        <taxon>Acariformes</taxon>
        <taxon>Sarcoptiformes</taxon>
        <taxon>Oribatida</taxon>
        <taxon>Brachypylina</taxon>
        <taxon>Oppioidea</taxon>
        <taxon>Oppiidae</taxon>
        <taxon>Oppiella</taxon>
    </lineage>
</organism>
<evidence type="ECO:0000259" key="9">
    <source>
        <dbReference type="PROSITE" id="PS50893"/>
    </source>
</evidence>
<gene>
    <name evidence="10" type="ORF">ONB1V03_LOCUS4756</name>
</gene>
<evidence type="ECO:0000256" key="6">
    <source>
        <dbReference type="ARBA" id="ARBA00022840"/>
    </source>
</evidence>
<proteinExistence type="inferred from homology"/>
<evidence type="ECO:0000313" key="11">
    <source>
        <dbReference type="Proteomes" id="UP000728032"/>
    </source>
</evidence>
<dbReference type="InterPro" id="IPR027417">
    <property type="entry name" value="P-loop_NTPase"/>
</dbReference>
<dbReference type="PANTHER" id="PTHR24223">
    <property type="entry name" value="ATP-BINDING CASSETTE SUB-FAMILY C"/>
    <property type="match status" value="1"/>
</dbReference>
<dbReference type="InterPro" id="IPR003439">
    <property type="entry name" value="ABC_transporter-like_ATP-bd"/>
</dbReference>
<dbReference type="InterPro" id="IPR003593">
    <property type="entry name" value="AAA+_ATPase"/>
</dbReference>
<dbReference type="InterPro" id="IPR050173">
    <property type="entry name" value="ABC_transporter_C-like"/>
</dbReference>
<dbReference type="Proteomes" id="UP000728032">
    <property type="component" value="Unassembled WGS sequence"/>
</dbReference>
<dbReference type="PROSITE" id="PS00211">
    <property type="entry name" value="ABC_TRANSPORTER_1"/>
    <property type="match status" value="1"/>
</dbReference>
<dbReference type="AlphaFoldDB" id="A0A7R9LMY1"/>
<dbReference type="GO" id="GO:0016020">
    <property type="term" value="C:membrane"/>
    <property type="evidence" value="ECO:0007669"/>
    <property type="project" value="UniProtKB-SubCell"/>
</dbReference>
<reference evidence="10" key="1">
    <citation type="submission" date="2020-11" db="EMBL/GenBank/DDBJ databases">
        <authorList>
            <person name="Tran Van P."/>
        </authorList>
    </citation>
    <scope>NUCLEOTIDE SEQUENCE</scope>
</reference>
<keyword evidence="11" id="KW-1185">Reference proteome</keyword>
<dbReference type="PANTHER" id="PTHR24223:SF456">
    <property type="entry name" value="MULTIDRUG RESISTANCE-ASSOCIATED PROTEIN LETHAL(2)03659"/>
    <property type="match status" value="1"/>
</dbReference>
<dbReference type="Gene3D" id="3.40.50.300">
    <property type="entry name" value="P-loop containing nucleotide triphosphate hydrolases"/>
    <property type="match status" value="1"/>
</dbReference>
<keyword evidence="6" id="KW-0067">ATP-binding</keyword>
<evidence type="ECO:0000256" key="2">
    <source>
        <dbReference type="ARBA" id="ARBA00009726"/>
    </source>
</evidence>
<feature type="domain" description="ABC transporter" evidence="9">
    <location>
        <begin position="1"/>
        <end position="201"/>
    </location>
</feature>
<feature type="non-terminal residue" evidence="10">
    <location>
        <position position="240"/>
    </location>
</feature>
<evidence type="ECO:0000256" key="5">
    <source>
        <dbReference type="ARBA" id="ARBA00022741"/>
    </source>
</evidence>
<dbReference type="GO" id="GO:0005524">
    <property type="term" value="F:ATP binding"/>
    <property type="evidence" value="ECO:0007669"/>
    <property type="project" value="UniProtKB-KW"/>
</dbReference>
<dbReference type="GO" id="GO:0042626">
    <property type="term" value="F:ATPase-coupled transmembrane transporter activity"/>
    <property type="evidence" value="ECO:0007669"/>
    <property type="project" value="TreeGrafter"/>
</dbReference>
<evidence type="ECO:0000256" key="7">
    <source>
        <dbReference type="ARBA" id="ARBA00022989"/>
    </source>
</evidence>